<dbReference type="RefSeq" id="WP_072528727.1">
    <property type="nucleotide sequence ID" value="NZ_LT009718.1"/>
</dbReference>
<dbReference type="AlphaFoldDB" id="A0A9W5F1M6"/>
<feature type="region of interest" description="Disordered" evidence="1">
    <location>
        <begin position="193"/>
        <end position="231"/>
    </location>
</feature>
<reference evidence="2 3" key="1">
    <citation type="submission" date="2016-01" db="EMBL/GenBank/DDBJ databases">
        <authorList>
            <person name="Regsiter A."/>
            <person name="william w."/>
        </authorList>
    </citation>
    <scope>NUCLEOTIDE SEQUENCE [LARGE SCALE GENOMIC DNA]</scope>
    <source>
        <strain evidence="2 3">CFBP 5494</strain>
    </source>
</reference>
<organism evidence="2 3">
    <name type="scientific">Agrobacterium genomosp. 2 str. CFBP 5494</name>
    <dbReference type="NCBI Taxonomy" id="1183436"/>
    <lineage>
        <taxon>Bacteria</taxon>
        <taxon>Pseudomonadati</taxon>
        <taxon>Pseudomonadota</taxon>
        <taxon>Alphaproteobacteria</taxon>
        <taxon>Hyphomicrobiales</taxon>
        <taxon>Rhizobiaceae</taxon>
        <taxon>Rhizobium/Agrobacterium group</taxon>
        <taxon>Agrobacterium</taxon>
        <taxon>Agrobacterium tumefaciens complex</taxon>
    </lineage>
</organism>
<evidence type="ECO:0000313" key="2">
    <source>
        <dbReference type="EMBL" id="CUW88443.1"/>
    </source>
</evidence>
<accession>A0A9W5F1M6</accession>
<sequence length="231" mass="25457">MNEMITPATILEHDGIKQPIKEWALDYGITPAIIMARIERGQTIADAITTPMKTGFREQKLASRDMEALIRASSRRQESERRKIASAIHGANVRRSNRNVAKVRSSGRNVLMLSHQGETLSLLEWAERTGLNAVTIRARLYAGWEIERALTAPAFPTRVSSRAARAREVGIDPRTVESRLRRGWTLEDALTHEPHKGVRPGVPSDFAPSKGTGAGSTAQQTPNITFSGIDA</sequence>
<evidence type="ECO:0000256" key="1">
    <source>
        <dbReference type="SAM" id="MobiDB-lite"/>
    </source>
</evidence>
<dbReference type="Proteomes" id="UP000191933">
    <property type="component" value="Unassembled WGS sequence"/>
</dbReference>
<feature type="compositionally biased region" description="Polar residues" evidence="1">
    <location>
        <begin position="215"/>
        <end position="231"/>
    </location>
</feature>
<proteinExistence type="predicted"/>
<comment type="caution">
    <text evidence="2">The sequence shown here is derived from an EMBL/GenBank/DDBJ whole genome shotgun (WGS) entry which is preliminary data.</text>
</comment>
<keyword evidence="3" id="KW-1185">Reference proteome</keyword>
<protein>
    <submittedName>
        <fullName evidence="2">Uncharacterized protein</fullName>
    </submittedName>
</protein>
<dbReference type="EMBL" id="FBVY01000006">
    <property type="protein sequence ID" value="CUW88443.1"/>
    <property type="molecule type" value="Genomic_DNA"/>
</dbReference>
<name>A0A9W5F1M6_9HYPH</name>
<gene>
    <name evidence="2" type="ORF">AGR2A_Cc140062</name>
</gene>
<evidence type="ECO:0000313" key="3">
    <source>
        <dbReference type="Proteomes" id="UP000191933"/>
    </source>
</evidence>